<keyword evidence="2" id="KW-0285">Flavoprotein</keyword>
<dbReference type="PANTHER" id="PTHR13789:SF318">
    <property type="entry name" value="GERANYLGERANYL DIPHOSPHATE REDUCTASE"/>
    <property type="match status" value="1"/>
</dbReference>
<comment type="cofactor">
    <cofactor evidence="1">
        <name>FAD</name>
        <dbReference type="ChEBI" id="CHEBI:57692"/>
    </cofactor>
</comment>
<dbReference type="PANTHER" id="PTHR13789">
    <property type="entry name" value="MONOOXYGENASE"/>
    <property type="match status" value="1"/>
</dbReference>
<dbReference type="InterPro" id="IPR002938">
    <property type="entry name" value="FAD-bd"/>
</dbReference>
<evidence type="ECO:0000256" key="1">
    <source>
        <dbReference type="ARBA" id="ARBA00001974"/>
    </source>
</evidence>
<sequence length="412" mass="44299">MAWGALAPNLSKGMRVEAIRVAVIGGGIGGLTAALALESSGLSVTVFEKARELREIGAGVVVRANGIRGLAAIGADGPVREVAQPVPCRPPRMWQGESLSPDGDAQGNGTLESTIVYPAHRAELQRALHDQLACGAVRLGHELEVLAEDADGVDLRFGNGHRERFDLVIGADGIHSVVQGFIGEPVVPENQGIMAYRALVPTERISGAETARLCQWLGESRYFITYPVARGRLLNVVASVPNTLAPGAWSGPGNVADLAREYQEWHPEVRAVIAAVESTFAWGIYDRPALTGWTSPRVALIGDAAHAMAPYLGQGVNTAIEDAVTLGVLLRGIGLDEVASRLRLYEDIRRDRTHRIQDGSRRMGRIYRDGSLTVDDRRDRMAAELRGGGWLAGHDAEATAREWLDQRIRVAG</sequence>
<dbReference type="GO" id="GO:0004497">
    <property type="term" value="F:monooxygenase activity"/>
    <property type="evidence" value="ECO:0007669"/>
    <property type="project" value="UniProtKB-KW"/>
</dbReference>
<keyword evidence="8" id="KW-1185">Reference proteome</keyword>
<dbReference type="Proteomes" id="UP000183053">
    <property type="component" value="Unassembled WGS sequence"/>
</dbReference>
<gene>
    <name evidence="7" type="ORF">SAMN04489765_2499</name>
</gene>
<evidence type="ECO:0000256" key="3">
    <source>
        <dbReference type="ARBA" id="ARBA00022827"/>
    </source>
</evidence>
<evidence type="ECO:0000256" key="5">
    <source>
        <dbReference type="ARBA" id="ARBA00023033"/>
    </source>
</evidence>
<dbReference type="EMBL" id="FNLF01000002">
    <property type="protein sequence ID" value="SDQ95565.1"/>
    <property type="molecule type" value="Genomic_DNA"/>
</dbReference>
<evidence type="ECO:0000256" key="2">
    <source>
        <dbReference type="ARBA" id="ARBA00022630"/>
    </source>
</evidence>
<dbReference type="PRINTS" id="PR00420">
    <property type="entry name" value="RNGMNOXGNASE"/>
</dbReference>
<accession>A0A1H1F3K8</accession>
<keyword evidence="3" id="KW-0274">FAD</keyword>
<dbReference type="SUPFAM" id="SSF54373">
    <property type="entry name" value="FAD-linked reductases, C-terminal domain"/>
    <property type="match status" value="1"/>
</dbReference>
<organism evidence="7 8">
    <name type="scientific">Tsukamurella pulmonis</name>
    <dbReference type="NCBI Taxonomy" id="47312"/>
    <lineage>
        <taxon>Bacteria</taxon>
        <taxon>Bacillati</taxon>
        <taxon>Actinomycetota</taxon>
        <taxon>Actinomycetes</taxon>
        <taxon>Mycobacteriales</taxon>
        <taxon>Tsukamurellaceae</taxon>
        <taxon>Tsukamurella</taxon>
    </lineage>
</organism>
<dbReference type="InterPro" id="IPR036188">
    <property type="entry name" value="FAD/NAD-bd_sf"/>
</dbReference>
<dbReference type="InterPro" id="IPR050493">
    <property type="entry name" value="FAD-dep_Monooxygenase_BioMet"/>
</dbReference>
<dbReference type="GO" id="GO:0071949">
    <property type="term" value="F:FAD binding"/>
    <property type="evidence" value="ECO:0007669"/>
    <property type="project" value="InterPro"/>
</dbReference>
<name>A0A1H1F3K8_9ACTN</name>
<dbReference type="Gene3D" id="3.50.50.60">
    <property type="entry name" value="FAD/NAD(P)-binding domain"/>
    <property type="match status" value="1"/>
</dbReference>
<evidence type="ECO:0000256" key="4">
    <source>
        <dbReference type="ARBA" id="ARBA00023002"/>
    </source>
</evidence>
<evidence type="ECO:0000313" key="7">
    <source>
        <dbReference type="EMBL" id="SDQ95565.1"/>
    </source>
</evidence>
<keyword evidence="5" id="KW-0503">Monooxygenase</keyword>
<keyword evidence="4" id="KW-0560">Oxidoreductase</keyword>
<protein>
    <submittedName>
        <fullName evidence="7">Salicylate hydroxylase</fullName>
    </submittedName>
</protein>
<dbReference type="STRING" id="47312.SAMN04489765_2499"/>
<reference evidence="8" key="1">
    <citation type="submission" date="2016-10" db="EMBL/GenBank/DDBJ databases">
        <authorList>
            <person name="Varghese N."/>
            <person name="Submissions S."/>
        </authorList>
    </citation>
    <scope>NUCLEOTIDE SEQUENCE [LARGE SCALE GENOMIC DNA]</scope>
    <source>
        <strain evidence="8">DSM 44142</strain>
    </source>
</reference>
<evidence type="ECO:0000259" key="6">
    <source>
        <dbReference type="Pfam" id="PF01494"/>
    </source>
</evidence>
<feature type="domain" description="FAD-binding" evidence="6">
    <location>
        <begin position="20"/>
        <end position="357"/>
    </location>
</feature>
<evidence type="ECO:0000313" key="8">
    <source>
        <dbReference type="Proteomes" id="UP000183053"/>
    </source>
</evidence>
<dbReference type="SUPFAM" id="SSF51905">
    <property type="entry name" value="FAD/NAD(P)-binding domain"/>
    <property type="match status" value="1"/>
</dbReference>
<proteinExistence type="predicted"/>
<dbReference type="Pfam" id="PF01494">
    <property type="entry name" value="FAD_binding_3"/>
    <property type="match status" value="1"/>
</dbReference>
<dbReference type="AlphaFoldDB" id="A0A1H1F3K8"/>